<evidence type="ECO:0000313" key="2">
    <source>
        <dbReference type="Proteomes" id="UP001431693"/>
    </source>
</evidence>
<dbReference type="Proteomes" id="UP001431693">
    <property type="component" value="Unassembled WGS sequence"/>
</dbReference>
<dbReference type="InterPro" id="IPR007358">
    <property type="entry name" value="Nucleoid_associated_NdpA"/>
</dbReference>
<dbReference type="Pfam" id="PF04245">
    <property type="entry name" value="NA37"/>
    <property type="match status" value="1"/>
</dbReference>
<organism evidence="1 2">
    <name type="scientific">Kribbibacterium absianum</name>
    <dbReference type="NCBI Taxonomy" id="3044210"/>
    <lineage>
        <taxon>Bacteria</taxon>
        <taxon>Bacillati</taxon>
        <taxon>Actinomycetota</taxon>
        <taxon>Coriobacteriia</taxon>
        <taxon>Coriobacteriales</taxon>
        <taxon>Kribbibacteriaceae</taxon>
        <taxon>Kribbibacterium</taxon>
    </lineage>
</organism>
<evidence type="ECO:0000313" key="1">
    <source>
        <dbReference type="EMBL" id="MDJ1128812.1"/>
    </source>
</evidence>
<sequence>MRVNQAILHTYDAKSCVKVFSEAPMDLSQDHIKRYVGSQARRALSNLDARRGAFVPESAFARDVASFFRGQVGFVPFTASVAEFLIAQMTQMEHTDSFDMLFLDFEGAKEKPVNDLTDEEVEVMYEAQAPRYLALVILESKQAYMHEVGKDELGHTRASIAQHYAIMPNPGQKVASFAVVSAAGDVRFCDEPREIAGHSVELLPEKLLQCTDEPSSKEVVTEVCGLVNAVAEEFGANAAEAVARAKAYVSETAEADEALAPELLAREVFETDTLRERFVAEAADEGLPDRVTVEPEVARRVAAKHRIRTDTGVDITFPAEYGKNPDFLEFESAPDGSISIKIKQVNEIQNR</sequence>
<keyword evidence="2" id="KW-1185">Reference proteome</keyword>
<reference evidence="1" key="1">
    <citation type="submission" date="2023-05" db="EMBL/GenBank/DDBJ databases">
        <title>[olsenella] sp. nov., isolated from a pig farm feces dump.</title>
        <authorList>
            <person name="Chang Y.-H."/>
        </authorList>
    </citation>
    <scope>NUCLEOTIDE SEQUENCE</scope>
    <source>
        <strain evidence="1">YH-ols2217</strain>
    </source>
</reference>
<dbReference type="RefSeq" id="WP_283712452.1">
    <property type="nucleotide sequence ID" value="NZ_JASJEW010000001.1"/>
</dbReference>
<dbReference type="EMBL" id="JASJEX010000001">
    <property type="protein sequence ID" value="MDJ1128812.1"/>
    <property type="molecule type" value="Genomic_DNA"/>
</dbReference>
<protein>
    <submittedName>
        <fullName evidence="1">Nucleoid-associated protein</fullName>
    </submittedName>
</protein>
<proteinExistence type="predicted"/>
<comment type="caution">
    <text evidence="1">The sequence shown here is derived from an EMBL/GenBank/DDBJ whole genome shotgun (WGS) entry which is preliminary data.</text>
</comment>
<name>A0ABT6ZIC3_9ACTN</name>
<accession>A0ABT6ZIC3</accession>
<gene>
    <name evidence="1" type="ORF">QJ043_01760</name>
</gene>